<feature type="region of interest" description="Disordered" evidence="1">
    <location>
        <begin position="218"/>
        <end position="238"/>
    </location>
</feature>
<evidence type="ECO:0000313" key="3">
    <source>
        <dbReference type="Proteomes" id="UP000566819"/>
    </source>
</evidence>
<comment type="caution">
    <text evidence="2">The sequence shown here is derived from an EMBL/GenBank/DDBJ whole genome shotgun (WGS) entry which is preliminary data.</text>
</comment>
<feature type="region of interest" description="Disordered" evidence="1">
    <location>
        <begin position="682"/>
        <end position="751"/>
    </location>
</feature>
<accession>A0A8H4RAP6</accession>
<sequence>MSLPPSSTTTANAVAKTTKFSWQVKPQDRWPQPELSIGVRCAALDFWGRYKCWTLAENGPADRMWKEASGAVIDLLQGQLDHLEAGDPELLVVMFMVGRKPTSSSPTILFISDNKRCRRKAMEFVDKKAVLNSYKGVLMAQSSRLPKLLALGEDLDIPILPVGVYLNGPLRNFGTAVLVSGGSGRPGKRATIGGPVFVGNSLFGTTTAHAFHQAEVTASNQYPQDGGDPEFAFYGLGDPYNGSEEDDNLAEITSQGSYSTSSDKSHSSMDMEDVQDEQSTNPQPKESATGPRLKSASAVNLDASFEKFGTFDRSGSSTLSSPGSDWALIAVENNNFRRMVSARPMEISWKGHKIIPSTITAKPSPTGVLICTGSDNEPVEGTLSAATAFSLRPRAKKFQQLWIVTRAEGAFSDGDCGSWVFNSINGDVYGHIVSGYPTTNTAYILPFIGVFEEVQQHFEALLSLTLKPENLASMSQKVGQSSSNHPPVRIGKTLEYRRTRPYAAIPAPAHATNLTSQGSSSTNTGLETVRSEYGEREKTMLSARQSGLVNQRALIDLQYPFEHRVYFTTLLIGKQTDLNRDERQVKILLSIPFTRPPPRDLDVERIFSGSDYKFVEVEISRGDGIQNIPLATEIPSTEILLTEIPSTEIEPLATDLGIITALPQNSKTTMLIGRFKKLFTRKRKPPVQPLDTQENVAQAETAGNNSGSKPDIQPSGQENIAQTTSNNSGSERDLQPRVTTSKDIPLPANSYPMSNPLITDSFTNNNGDNVSIASKRKNLLETPQSFAWAETANNNSSSKRAVQPSGTTSEDMPLPANSYPVSTPLIRDISTNDDSESVSIANREANKVFNTNTRPLSNATMADGYSVPMVLGDSGYMDVQIRTASSTETCNIVYEIGFDDNLISRYEVEKYGLETRPISFPPLKTFSSKTGVFTPTEYVEVMIRDAIAGVKLEREEGFVKAIFTVVPRLRPRGFVLGKDYWNLKNAAREADDVSLHPQLHAQLRPLEGFNPGQVKSPTINILSPPSLFRARESLGGEIVI</sequence>
<dbReference type="Proteomes" id="UP000566819">
    <property type="component" value="Unassembled WGS sequence"/>
</dbReference>
<protein>
    <submittedName>
        <fullName evidence="2">Uncharacterized protein</fullName>
    </submittedName>
</protein>
<dbReference type="EMBL" id="JAAMPI010001279">
    <property type="protein sequence ID" value="KAF4625861.1"/>
    <property type="molecule type" value="Genomic_DNA"/>
</dbReference>
<feature type="compositionally biased region" description="Polar residues" evidence="1">
    <location>
        <begin position="791"/>
        <end position="810"/>
    </location>
</feature>
<feature type="region of interest" description="Disordered" evidence="1">
    <location>
        <begin position="253"/>
        <end position="296"/>
    </location>
</feature>
<feature type="compositionally biased region" description="Polar residues" evidence="1">
    <location>
        <begin position="690"/>
        <end position="729"/>
    </location>
</feature>
<dbReference type="OrthoDB" id="409136at2759"/>
<feature type="compositionally biased region" description="Polar residues" evidence="1">
    <location>
        <begin position="277"/>
        <end position="286"/>
    </location>
</feature>
<keyword evidence="3" id="KW-1185">Reference proteome</keyword>
<feature type="region of interest" description="Disordered" evidence="1">
    <location>
        <begin position="791"/>
        <end position="817"/>
    </location>
</feature>
<evidence type="ECO:0000313" key="2">
    <source>
        <dbReference type="EMBL" id="KAF4625861.1"/>
    </source>
</evidence>
<proteinExistence type="predicted"/>
<reference evidence="2 3" key="1">
    <citation type="submission" date="2020-03" db="EMBL/GenBank/DDBJ databases">
        <title>Draft Genome Sequence of Cudoniella acicularis.</title>
        <authorList>
            <person name="Buettner E."/>
            <person name="Kellner H."/>
        </authorList>
    </citation>
    <scope>NUCLEOTIDE SEQUENCE [LARGE SCALE GENOMIC DNA]</scope>
    <source>
        <strain evidence="2 3">DSM 108380</strain>
    </source>
</reference>
<evidence type="ECO:0000256" key="1">
    <source>
        <dbReference type="SAM" id="MobiDB-lite"/>
    </source>
</evidence>
<gene>
    <name evidence="2" type="ORF">G7Y89_g12303</name>
</gene>
<name>A0A8H4RAP6_9HELO</name>
<organism evidence="2 3">
    <name type="scientific">Cudoniella acicularis</name>
    <dbReference type="NCBI Taxonomy" id="354080"/>
    <lineage>
        <taxon>Eukaryota</taxon>
        <taxon>Fungi</taxon>
        <taxon>Dikarya</taxon>
        <taxon>Ascomycota</taxon>
        <taxon>Pezizomycotina</taxon>
        <taxon>Leotiomycetes</taxon>
        <taxon>Helotiales</taxon>
        <taxon>Tricladiaceae</taxon>
        <taxon>Cudoniella</taxon>
    </lineage>
</organism>
<dbReference type="AlphaFoldDB" id="A0A8H4RAP6"/>